<evidence type="ECO:0000256" key="8">
    <source>
        <dbReference type="ARBA" id="ARBA00022801"/>
    </source>
</evidence>
<dbReference type="PANTHER" id="PTHR43808:SF1">
    <property type="entry name" value="ACETYLORNITHINE DEACETYLASE"/>
    <property type="match status" value="1"/>
</dbReference>
<feature type="domain" description="Peptidase M20 dimerisation" evidence="11">
    <location>
        <begin position="176"/>
        <end position="282"/>
    </location>
</feature>
<dbReference type="Proteomes" id="UP000235015">
    <property type="component" value="Unassembled WGS sequence"/>
</dbReference>
<keyword evidence="7" id="KW-0479">Metal-binding</keyword>
<dbReference type="InterPro" id="IPR011650">
    <property type="entry name" value="Peptidase_M20_dimer"/>
</dbReference>
<dbReference type="InterPro" id="IPR036264">
    <property type="entry name" value="Bact_exopeptidase_dim_dom"/>
</dbReference>
<evidence type="ECO:0000259" key="11">
    <source>
        <dbReference type="Pfam" id="PF07687"/>
    </source>
</evidence>
<dbReference type="GO" id="GO:0005737">
    <property type="term" value="C:cytoplasm"/>
    <property type="evidence" value="ECO:0007669"/>
    <property type="project" value="UniProtKB-SubCell"/>
</dbReference>
<dbReference type="InterPro" id="IPR010169">
    <property type="entry name" value="AcOrn-deacetyl"/>
</dbReference>
<dbReference type="InterPro" id="IPR050072">
    <property type="entry name" value="Peptidase_M20A"/>
</dbReference>
<evidence type="ECO:0000256" key="4">
    <source>
        <dbReference type="ARBA" id="ARBA00022490"/>
    </source>
</evidence>
<dbReference type="EMBL" id="PKUN01000014">
    <property type="protein sequence ID" value="PLX61537.1"/>
    <property type="molecule type" value="Genomic_DNA"/>
</dbReference>
<comment type="cofactor">
    <cofactor evidence="1">
        <name>Zn(2+)</name>
        <dbReference type="ChEBI" id="CHEBI:29105"/>
    </cofactor>
</comment>
<dbReference type="SUPFAM" id="SSF53187">
    <property type="entry name" value="Zn-dependent exopeptidases"/>
    <property type="match status" value="1"/>
</dbReference>
<evidence type="ECO:0000256" key="2">
    <source>
        <dbReference type="ARBA" id="ARBA00004496"/>
    </source>
</evidence>
<dbReference type="PANTHER" id="PTHR43808">
    <property type="entry name" value="ACETYLORNITHINE DEACETYLASE"/>
    <property type="match status" value="1"/>
</dbReference>
<sequence length="381" mass="41774">MSTPALIPMIEQLIAAPSVSSISPQWDQSNEQVIQHLADWCRSAGFQVEVLPIPGHASKFNLVASAGKGPGGLVLSGHTDTVPYDEQRWQSDPFRLVERDNRLYGLGTSDMKAFFALVLEAVRGLDLSQLKQPLTLLATADEESNMCGAQSLLETNRRLGRYAVIGEPTGLKPVRMHKGISMEIIRLHGRSGHSSNPALGVNALEGMYRVIGDILAWRDELQARHKNPLFEVEVPTLNLGHIHGGDNPNRICASCELQIDLRPLPGMVLQDLHDELAQRLERLMSGSELRLEIITPFPGIPSMETAADSEIVRTAEQLTGHTASSVAFGTEAPYLQQLGMETLILGPGDIDQAHQPNEFIGLERIQPMVGLLQGLIRRFCL</sequence>
<dbReference type="PROSITE" id="PS00759">
    <property type="entry name" value="ARGE_DAPE_CPG2_2"/>
    <property type="match status" value="1"/>
</dbReference>
<dbReference type="Gene3D" id="3.30.70.360">
    <property type="match status" value="1"/>
</dbReference>
<keyword evidence="8" id="KW-0378">Hydrolase</keyword>
<evidence type="ECO:0000256" key="9">
    <source>
        <dbReference type="ARBA" id="ARBA00022833"/>
    </source>
</evidence>
<dbReference type="GO" id="GO:0006526">
    <property type="term" value="P:L-arginine biosynthetic process"/>
    <property type="evidence" value="ECO:0007669"/>
    <property type="project" value="UniProtKB-KW"/>
</dbReference>
<comment type="similarity">
    <text evidence="3">Belongs to the peptidase M20A family. ArgE subfamily.</text>
</comment>
<keyword evidence="5" id="KW-0055">Arginine biosynthesis</keyword>
<evidence type="ECO:0000256" key="3">
    <source>
        <dbReference type="ARBA" id="ARBA00005691"/>
    </source>
</evidence>
<comment type="subcellular location">
    <subcellularLocation>
        <location evidence="2">Cytoplasm</location>
    </subcellularLocation>
</comment>
<accession>A0A2N6CWA7</accession>
<gene>
    <name evidence="12" type="ORF">C0630_10225</name>
</gene>
<comment type="caution">
    <text evidence="12">The sequence shown here is derived from an EMBL/GenBank/DDBJ whole genome shotgun (WGS) entry which is preliminary data.</text>
</comment>
<dbReference type="AlphaFoldDB" id="A0A2N6CWA7"/>
<evidence type="ECO:0000256" key="5">
    <source>
        <dbReference type="ARBA" id="ARBA00022571"/>
    </source>
</evidence>
<protein>
    <submittedName>
        <fullName evidence="12">Acetylornithine deacetylase</fullName>
    </submittedName>
</protein>
<dbReference type="Pfam" id="PF07687">
    <property type="entry name" value="M20_dimer"/>
    <property type="match status" value="1"/>
</dbReference>
<dbReference type="InterPro" id="IPR001261">
    <property type="entry name" value="ArgE/DapE_CS"/>
</dbReference>
<dbReference type="NCBIfam" id="TIGR01892">
    <property type="entry name" value="AcOrn-deacetyl"/>
    <property type="match status" value="1"/>
</dbReference>
<dbReference type="InterPro" id="IPR002933">
    <property type="entry name" value="Peptidase_M20"/>
</dbReference>
<evidence type="ECO:0000313" key="12">
    <source>
        <dbReference type="EMBL" id="PLX61537.1"/>
    </source>
</evidence>
<keyword evidence="6" id="KW-0028">Amino-acid biosynthesis</keyword>
<dbReference type="RefSeq" id="WP_273439236.1">
    <property type="nucleotide sequence ID" value="NZ_CAXXYC010000004.1"/>
</dbReference>
<proteinExistence type="inferred from homology"/>
<evidence type="ECO:0000313" key="13">
    <source>
        <dbReference type="Proteomes" id="UP000235015"/>
    </source>
</evidence>
<organism evidence="12 13">
    <name type="scientific">Sedimenticola selenatireducens</name>
    <dbReference type="NCBI Taxonomy" id="191960"/>
    <lineage>
        <taxon>Bacteria</taxon>
        <taxon>Pseudomonadati</taxon>
        <taxon>Pseudomonadota</taxon>
        <taxon>Gammaproteobacteria</taxon>
        <taxon>Chromatiales</taxon>
        <taxon>Sedimenticolaceae</taxon>
        <taxon>Sedimenticola</taxon>
    </lineage>
</organism>
<keyword evidence="9" id="KW-0862">Zinc</keyword>
<dbReference type="Gene3D" id="3.40.630.10">
    <property type="entry name" value="Zn peptidases"/>
    <property type="match status" value="1"/>
</dbReference>
<evidence type="ECO:0000256" key="1">
    <source>
        <dbReference type="ARBA" id="ARBA00001947"/>
    </source>
</evidence>
<keyword evidence="10" id="KW-0170">Cobalt</keyword>
<dbReference type="SUPFAM" id="SSF55031">
    <property type="entry name" value="Bacterial exopeptidase dimerisation domain"/>
    <property type="match status" value="1"/>
</dbReference>
<dbReference type="STRING" id="1111735.GCA_000428045_00424"/>
<dbReference type="Pfam" id="PF01546">
    <property type="entry name" value="Peptidase_M20"/>
    <property type="match status" value="1"/>
</dbReference>
<reference evidence="12 13" key="1">
    <citation type="submission" date="2017-11" db="EMBL/GenBank/DDBJ databases">
        <title>Genome-resolved metagenomics identifies genetic mobility, metabolic interactions, and unexpected diversity in perchlorate-reducing communities.</title>
        <authorList>
            <person name="Barnum T.P."/>
            <person name="Figueroa I.A."/>
            <person name="Carlstrom C.I."/>
            <person name="Lucas L.N."/>
            <person name="Engelbrektson A.L."/>
            <person name="Coates J.D."/>
        </authorList>
    </citation>
    <scope>NUCLEOTIDE SEQUENCE [LARGE SCALE GENOMIC DNA]</scope>
    <source>
        <strain evidence="12">BM301</strain>
    </source>
</reference>
<evidence type="ECO:0000256" key="7">
    <source>
        <dbReference type="ARBA" id="ARBA00022723"/>
    </source>
</evidence>
<dbReference type="GO" id="GO:0046872">
    <property type="term" value="F:metal ion binding"/>
    <property type="evidence" value="ECO:0007669"/>
    <property type="project" value="UniProtKB-KW"/>
</dbReference>
<dbReference type="FunFam" id="3.30.70.360:FF:000003">
    <property type="entry name" value="Acetylornithine deacetylase"/>
    <property type="match status" value="1"/>
</dbReference>
<evidence type="ECO:0000256" key="6">
    <source>
        <dbReference type="ARBA" id="ARBA00022605"/>
    </source>
</evidence>
<keyword evidence="4" id="KW-0963">Cytoplasm</keyword>
<dbReference type="NCBIfam" id="NF003474">
    <property type="entry name" value="PRK05111.1"/>
    <property type="match status" value="1"/>
</dbReference>
<name>A0A2N6CWA7_9GAMM</name>
<dbReference type="HAMAP" id="MF_01108">
    <property type="entry name" value="ArgE"/>
    <property type="match status" value="1"/>
</dbReference>
<evidence type="ECO:0000256" key="10">
    <source>
        <dbReference type="ARBA" id="ARBA00023285"/>
    </source>
</evidence>
<dbReference type="CDD" id="cd03894">
    <property type="entry name" value="M20_ArgE"/>
    <property type="match status" value="1"/>
</dbReference>
<dbReference type="GO" id="GO:0008777">
    <property type="term" value="F:acetylornithine deacetylase activity"/>
    <property type="evidence" value="ECO:0007669"/>
    <property type="project" value="TreeGrafter"/>
</dbReference>